<dbReference type="Proteomes" id="UP001589647">
    <property type="component" value="Unassembled WGS sequence"/>
</dbReference>
<dbReference type="PROSITE" id="PS51257">
    <property type="entry name" value="PROKAR_LIPOPROTEIN"/>
    <property type="match status" value="1"/>
</dbReference>
<sequence length="203" mass="22667">MRSLRRRIPLVRHAFVVLLAALACLTLAPAAGAESRTVQKVSSSPADPDTELATTENGEEPLDSISSEDYLAKLAQNDVIVSAEERTQILASSCWIYTGYRGGKNRVGQWLWKYFQRMDYCRDGSRITSAHFYVRWAEVYMVGWSFKNHESLVSNGGRGSAQWRKRTQGVFCLVPYVSCIQESHPWVDMTVYGNGAKSFSAGG</sequence>
<evidence type="ECO:0008006" key="5">
    <source>
        <dbReference type="Google" id="ProtNLM"/>
    </source>
</evidence>
<gene>
    <name evidence="3" type="ORF">ACFFV7_49665</name>
</gene>
<dbReference type="RefSeq" id="WP_189650792.1">
    <property type="nucleotide sequence ID" value="NZ_BMRC01000015.1"/>
</dbReference>
<reference evidence="3 4" key="1">
    <citation type="submission" date="2024-09" db="EMBL/GenBank/DDBJ databases">
        <authorList>
            <person name="Sun Q."/>
            <person name="Mori K."/>
        </authorList>
    </citation>
    <scope>NUCLEOTIDE SEQUENCE [LARGE SCALE GENOMIC DNA]</scope>
    <source>
        <strain evidence="3 4">CCM 3426</strain>
    </source>
</reference>
<keyword evidence="2" id="KW-0732">Signal</keyword>
<evidence type="ECO:0000313" key="3">
    <source>
        <dbReference type="EMBL" id="MFB9209328.1"/>
    </source>
</evidence>
<feature type="signal peptide" evidence="2">
    <location>
        <begin position="1"/>
        <end position="33"/>
    </location>
</feature>
<proteinExistence type="predicted"/>
<accession>A0ABV5IZ91</accession>
<name>A0ABV5IZ91_9ACTN</name>
<keyword evidence="4" id="KW-1185">Reference proteome</keyword>
<comment type="caution">
    <text evidence="3">The sequence shown here is derived from an EMBL/GenBank/DDBJ whole genome shotgun (WGS) entry which is preliminary data.</text>
</comment>
<evidence type="ECO:0000256" key="1">
    <source>
        <dbReference type="SAM" id="MobiDB-lite"/>
    </source>
</evidence>
<dbReference type="EMBL" id="JBHMEI010000100">
    <property type="protein sequence ID" value="MFB9209328.1"/>
    <property type="molecule type" value="Genomic_DNA"/>
</dbReference>
<feature type="region of interest" description="Disordered" evidence="1">
    <location>
        <begin position="37"/>
        <end position="63"/>
    </location>
</feature>
<feature type="chain" id="PRO_5047498736" description="Secreted protein" evidence="2">
    <location>
        <begin position="34"/>
        <end position="203"/>
    </location>
</feature>
<evidence type="ECO:0000256" key="2">
    <source>
        <dbReference type="SAM" id="SignalP"/>
    </source>
</evidence>
<organism evidence="3 4">
    <name type="scientific">Nonomuraea spiralis</name>
    <dbReference type="NCBI Taxonomy" id="46182"/>
    <lineage>
        <taxon>Bacteria</taxon>
        <taxon>Bacillati</taxon>
        <taxon>Actinomycetota</taxon>
        <taxon>Actinomycetes</taxon>
        <taxon>Streptosporangiales</taxon>
        <taxon>Streptosporangiaceae</taxon>
        <taxon>Nonomuraea</taxon>
    </lineage>
</organism>
<protein>
    <recommendedName>
        <fullName evidence="5">Secreted protein</fullName>
    </recommendedName>
</protein>
<evidence type="ECO:0000313" key="4">
    <source>
        <dbReference type="Proteomes" id="UP001589647"/>
    </source>
</evidence>